<accession>A0A4R5LZ16</accession>
<proteinExistence type="predicted"/>
<dbReference type="Proteomes" id="UP000295722">
    <property type="component" value="Unassembled WGS sequence"/>
</dbReference>
<name>A0A4R5LZ16_9BURK</name>
<keyword evidence="3" id="KW-1185">Reference proteome</keyword>
<reference evidence="2 3" key="1">
    <citation type="submission" date="2019-03" db="EMBL/GenBank/DDBJ databases">
        <title>Paraburkholderia sp. 4M-K11, isolated from subtropical forest soil.</title>
        <authorList>
            <person name="Gao Z.-H."/>
            <person name="Qiu L.-H."/>
        </authorList>
    </citation>
    <scope>NUCLEOTIDE SEQUENCE [LARGE SCALE GENOMIC DNA]</scope>
    <source>
        <strain evidence="2 3">4M-K11</strain>
    </source>
</reference>
<dbReference type="Gene3D" id="3.10.290.30">
    <property type="entry name" value="MM3350-like"/>
    <property type="match status" value="1"/>
</dbReference>
<dbReference type="AlphaFoldDB" id="A0A4R5LZ16"/>
<dbReference type="OrthoDB" id="9816539at2"/>
<comment type="caution">
    <text evidence="2">The sequence shown here is derived from an EMBL/GenBank/DDBJ whole genome shotgun (WGS) entry which is preliminary data.</text>
</comment>
<feature type="domain" description="Plasmid pRiA4b Orf3-like" evidence="1">
    <location>
        <begin position="7"/>
        <end position="63"/>
    </location>
</feature>
<dbReference type="PANTHER" id="PTHR41878">
    <property type="entry name" value="LEXA REPRESSOR-RELATED"/>
    <property type="match status" value="1"/>
</dbReference>
<sequence>MDSNPAVLQLRISPRGVSPPVWRRVLISRQITIAHLHQVMQLTMGWGDEHLHRFIIHGWRGHREGAFQFFDGPDTLSLAAFSLR</sequence>
<evidence type="ECO:0000313" key="3">
    <source>
        <dbReference type="Proteomes" id="UP000295722"/>
    </source>
</evidence>
<dbReference type="RefSeq" id="WP_133199677.1">
    <property type="nucleotide sequence ID" value="NZ_JBHUCW010000010.1"/>
</dbReference>
<organism evidence="2 3">
    <name type="scientific">Paraburkholderia silviterrae</name>
    <dbReference type="NCBI Taxonomy" id="2528715"/>
    <lineage>
        <taxon>Bacteria</taxon>
        <taxon>Pseudomonadati</taxon>
        <taxon>Pseudomonadota</taxon>
        <taxon>Betaproteobacteria</taxon>
        <taxon>Burkholderiales</taxon>
        <taxon>Burkholderiaceae</taxon>
        <taxon>Paraburkholderia</taxon>
    </lineage>
</organism>
<evidence type="ECO:0000259" key="1">
    <source>
        <dbReference type="Pfam" id="PF07929"/>
    </source>
</evidence>
<dbReference type="InterPro" id="IPR024047">
    <property type="entry name" value="MM3350-like_sf"/>
</dbReference>
<protein>
    <submittedName>
        <fullName evidence="2">Plasmid pRiA4b ORF-3 family protein</fullName>
    </submittedName>
</protein>
<dbReference type="Pfam" id="PF07929">
    <property type="entry name" value="PRiA4_ORF3"/>
    <property type="match status" value="1"/>
</dbReference>
<dbReference type="SUPFAM" id="SSF159941">
    <property type="entry name" value="MM3350-like"/>
    <property type="match status" value="1"/>
</dbReference>
<evidence type="ECO:0000313" key="2">
    <source>
        <dbReference type="EMBL" id="TDG17734.1"/>
    </source>
</evidence>
<gene>
    <name evidence="2" type="ORF">EYW47_36530</name>
</gene>
<dbReference type="EMBL" id="SMRP01000039">
    <property type="protein sequence ID" value="TDG17734.1"/>
    <property type="molecule type" value="Genomic_DNA"/>
</dbReference>
<dbReference type="PANTHER" id="PTHR41878:SF1">
    <property type="entry name" value="TNPR PROTEIN"/>
    <property type="match status" value="1"/>
</dbReference>
<dbReference type="InterPro" id="IPR012912">
    <property type="entry name" value="Plasmid_pRiA4b_Orf3-like"/>
</dbReference>